<name>A0A9Q0MRW9_9DIPT</name>
<protein>
    <submittedName>
        <fullName evidence="2">Receptor-binding cancer antigen expressed on SiSo cells</fullName>
    </submittedName>
</protein>
<dbReference type="GO" id="GO:0030141">
    <property type="term" value="C:secretory granule"/>
    <property type="evidence" value="ECO:0007669"/>
    <property type="project" value="TreeGrafter"/>
</dbReference>
<reference evidence="2" key="1">
    <citation type="submission" date="2022-07" db="EMBL/GenBank/DDBJ databases">
        <authorList>
            <person name="Trinca V."/>
            <person name="Uliana J.V.C."/>
            <person name="Torres T.T."/>
            <person name="Ward R.J."/>
            <person name="Monesi N."/>
        </authorList>
    </citation>
    <scope>NUCLEOTIDE SEQUENCE</scope>
    <source>
        <strain evidence="2">HSMRA1968</strain>
        <tissue evidence="2">Whole embryos</tissue>
    </source>
</reference>
<dbReference type="OrthoDB" id="10017216at2759"/>
<dbReference type="EMBL" id="WJQU01000003">
    <property type="protein sequence ID" value="KAJ6636923.1"/>
    <property type="molecule type" value="Genomic_DNA"/>
</dbReference>
<feature type="chain" id="PRO_5040230600" evidence="1">
    <location>
        <begin position="22"/>
        <end position="203"/>
    </location>
</feature>
<dbReference type="InterPro" id="IPR017025">
    <property type="entry name" value="Cancer-assoc_antigen_RCAS1"/>
</dbReference>
<dbReference type="PIRSF" id="PIRSF034247">
    <property type="entry name" value="RCAS1"/>
    <property type="match status" value="1"/>
</dbReference>
<evidence type="ECO:0000256" key="1">
    <source>
        <dbReference type="SAM" id="SignalP"/>
    </source>
</evidence>
<feature type="signal peptide" evidence="1">
    <location>
        <begin position="1"/>
        <end position="21"/>
    </location>
</feature>
<comment type="caution">
    <text evidence="2">The sequence shown here is derived from an EMBL/GenBank/DDBJ whole genome shotgun (WGS) entry which is preliminary data.</text>
</comment>
<gene>
    <name evidence="2" type="primary">EBAG9</name>
    <name evidence="2" type="ORF">Bhyg_09649</name>
</gene>
<proteinExistence type="predicted"/>
<dbReference type="PANTHER" id="PTHR15208:SF2">
    <property type="entry name" value="RECEPTOR-BINDING CANCER ANTIGEN EXPRESSED ON SISO CELLS"/>
    <property type="match status" value="1"/>
</dbReference>
<evidence type="ECO:0000313" key="2">
    <source>
        <dbReference type="EMBL" id="KAJ6636923.1"/>
    </source>
</evidence>
<dbReference type="PANTHER" id="PTHR15208">
    <property type="entry name" value="RECEPTOR-BINDING CANCER ANTIGEN EXPRESSED ON SISO CELLS CANCER ASSOCIATED SURFACE ANTIGEN RCAS1 ESTROGEN RECEPTOR-BINDING FRAGMENT- ASSOCIATED GENE 9 PROTEIN"/>
    <property type="match status" value="1"/>
</dbReference>
<organism evidence="2 3">
    <name type="scientific">Pseudolycoriella hygida</name>
    <dbReference type="NCBI Taxonomy" id="35572"/>
    <lineage>
        <taxon>Eukaryota</taxon>
        <taxon>Metazoa</taxon>
        <taxon>Ecdysozoa</taxon>
        <taxon>Arthropoda</taxon>
        <taxon>Hexapoda</taxon>
        <taxon>Insecta</taxon>
        <taxon>Pterygota</taxon>
        <taxon>Neoptera</taxon>
        <taxon>Endopterygota</taxon>
        <taxon>Diptera</taxon>
        <taxon>Nematocera</taxon>
        <taxon>Sciaroidea</taxon>
        <taxon>Sciaridae</taxon>
        <taxon>Pseudolycoriella</taxon>
    </lineage>
</organism>
<dbReference type="Proteomes" id="UP001151699">
    <property type="component" value="Chromosome X"/>
</dbReference>
<keyword evidence="2" id="KW-0675">Receptor</keyword>
<keyword evidence="1" id="KW-0732">Signal</keyword>
<evidence type="ECO:0000313" key="3">
    <source>
        <dbReference type="Proteomes" id="UP001151699"/>
    </source>
</evidence>
<dbReference type="AlphaFoldDB" id="A0A9Q0MRW9"/>
<sequence length="203" mass="23500">MCGRLKAMLLALVVIFKRALCCFSRKRRDSFSECEMLSSVNVVSENTSARRRSEAERDWNSWDETPRTIDEHIELYRQKLSAQNTPLNTEAAEPDFFQDMAPKIVKQTKVLLQKDNNIPTNFSRLQATTANLQAIGAELEDWTDDEQPIAAWEELDDEHTKNLIREKRKELRAQRQQRQKVSGSAVKNQPILLAERIDIKNNL</sequence>
<keyword evidence="3" id="KW-1185">Reference proteome</keyword>
<accession>A0A9Q0MRW9</accession>